<dbReference type="SUPFAM" id="SSF63712">
    <property type="entry name" value="Nicotinic receptor ligand binding domain-like"/>
    <property type="match status" value="1"/>
</dbReference>
<dbReference type="InterPro" id="IPR036734">
    <property type="entry name" value="Neur_chan_lig-bd_sf"/>
</dbReference>
<accession>A0A814YYH2</accession>
<feature type="chain" id="PRO_5033105014" evidence="7">
    <location>
        <begin position="22"/>
        <end position="819"/>
    </location>
</feature>
<dbReference type="GO" id="GO:0004888">
    <property type="term" value="F:transmembrane signaling receptor activity"/>
    <property type="evidence" value="ECO:0007669"/>
    <property type="project" value="InterPro"/>
</dbReference>
<comment type="caution">
    <text evidence="11">The sequence shown here is derived from an EMBL/GenBank/DDBJ whole genome shotgun (WGS) entry which is preliminary data.</text>
</comment>
<dbReference type="Gene3D" id="2.40.10.500">
    <property type="match status" value="1"/>
</dbReference>
<evidence type="ECO:0000256" key="1">
    <source>
        <dbReference type="ARBA" id="ARBA00004141"/>
    </source>
</evidence>
<dbReference type="PANTHER" id="PTHR18945">
    <property type="entry name" value="NEUROTRANSMITTER GATED ION CHANNEL"/>
    <property type="match status" value="1"/>
</dbReference>
<dbReference type="InterPro" id="IPR011992">
    <property type="entry name" value="EF-hand-dom_pair"/>
</dbReference>
<dbReference type="InterPro" id="IPR001258">
    <property type="entry name" value="NHL_repeat"/>
</dbReference>
<dbReference type="CDD" id="cd05819">
    <property type="entry name" value="NHL"/>
    <property type="match status" value="1"/>
</dbReference>
<dbReference type="PRINTS" id="PR00252">
    <property type="entry name" value="NRIONCHANNEL"/>
</dbReference>
<feature type="domain" description="Neurotransmitter-gated ion-channel ligand-binding" evidence="9">
    <location>
        <begin position="434"/>
        <end position="557"/>
    </location>
</feature>
<evidence type="ECO:0000259" key="10">
    <source>
        <dbReference type="Pfam" id="PF02932"/>
    </source>
</evidence>
<dbReference type="CDD" id="cd19051">
    <property type="entry name" value="LGIC_TM_cation"/>
    <property type="match status" value="1"/>
</dbReference>
<feature type="domain" description="Neurotransmitter-gated ion-channel transmembrane" evidence="10">
    <location>
        <begin position="558"/>
        <end position="816"/>
    </location>
</feature>
<dbReference type="InterPro" id="IPR018000">
    <property type="entry name" value="Neurotransmitter_ion_chnl_CS"/>
</dbReference>
<feature type="repeat" description="NHL" evidence="6">
    <location>
        <begin position="406"/>
        <end position="442"/>
    </location>
</feature>
<reference evidence="11" key="1">
    <citation type="submission" date="2021-02" db="EMBL/GenBank/DDBJ databases">
        <authorList>
            <person name="Nowell W R."/>
        </authorList>
    </citation>
    <scope>NUCLEOTIDE SEQUENCE</scope>
</reference>
<keyword evidence="8" id="KW-0175">Coiled coil</keyword>
<dbReference type="GO" id="GO:0005230">
    <property type="term" value="F:extracellular ligand-gated monoatomic ion channel activity"/>
    <property type="evidence" value="ECO:0007669"/>
    <property type="project" value="InterPro"/>
</dbReference>
<dbReference type="Gene3D" id="2.120.10.30">
    <property type="entry name" value="TolB, C-terminal domain"/>
    <property type="match status" value="1"/>
</dbReference>
<evidence type="ECO:0000256" key="2">
    <source>
        <dbReference type="ARBA" id="ARBA00022692"/>
    </source>
</evidence>
<keyword evidence="7" id="KW-0813">Transport</keyword>
<comment type="similarity">
    <text evidence="7">Belongs to the ligand-gated ion channel (TC 1.A.9) family.</text>
</comment>
<evidence type="ECO:0000313" key="11">
    <source>
        <dbReference type="EMBL" id="CAF1235761.1"/>
    </source>
</evidence>
<dbReference type="InterPro" id="IPR011042">
    <property type="entry name" value="6-blade_b-propeller_TolB-like"/>
</dbReference>
<dbReference type="Proteomes" id="UP000663864">
    <property type="component" value="Unassembled WGS sequence"/>
</dbReference>
<feature type="transmembrane region" description="Helical" evidence="7">
    <location>
        <begin position="614"/>
        <end position="638"/>
    </location>
</feature>
<sequence>MCFALALLMIVFVALLPETRNRSFANGNEFDGQVQIDTSDGFVNRGEFSDVIKLLLYGENDTDDVNLPYIDEFTFAMNFDKNGKIDVNEFLEEAAERATYELSNLIDKQRTQITKQLELITTEIRLRRKEKYFVENNINQLKQKINGLQQTLQRLTQNDTTKSIIVENDQINWNRVIYIQEEQLNLALLPRVTLSTNSKWIQNGVTVAGGNGAGSGLHQLYNPWALDLDHNRNIYIAEYSNHRIVEWKCGATIGRIVAGGNGPENDFDQLSYPTNIIIDRQSDSFIISDFGNKRIVRWPRSNGTNGETIISNIRCYGLAMDDNGFLYVSDWDKHEVRRYRIGENQGTIVAGGNGAGNRLDQLNYPISVFVDQAHLIYTSDYYNHRVMKWIEGSRCGIVVAGGRGQGNSFTQLSNPRGIVVDQSGNIYVADESNYRIMWNDYSLRWKPEEFGNIQTLRIPNTQIWIPDIFLYNSIDDKFDTRAKVNAVVQYDGNILYVPPILFKSICPFDIALFPFDTQYCTLKFGTWTYDDAGVNLTVESSKGQLDAYVKSAEWDLEVPCFLISCMTPLGFLLSPDSGEKLTLHITTLLTVVMFSLLLSEILPPSSNAIPIITVYFMCIMIMSAVSVVASVLVLSLHLRNSSNYTMPSWVRNYICNYLAWLLRMKRPNHDLSWRAIRHRWTFSKQESNNINGSIDNHHHSKISSEPLLNNTFELLSTNVINVDKEPLEFAISSVTEIHGSRHHQNTSNELYTCNMEMIRSELRIIISQLAILINYFQQKEKDANESQDWQFVAMVIDRLCLVIFTVIMLLFTALTFLNV</sequence>
<evidence type="ECO:0000313" key="12">
    <source>
        <dbReference type="Proteomes" id="UP000663864"/>
    </source>
</evidence>
<evidence type="ECO:0000256" key="5">
    <source>
        <dbReference type="ARBA" id="ARBA00023136"/>
    </source>
</evidence>
<feature type="coiled-coil region" evidence="8">
    <location>
        <begin position="88"/>
        <end position="158"/>
    </location>
</feature>
<dbReference type="EMBL" id="CAJNOT010001686">
    <property type="protein sequence ID" value="CAF1235761.1"/>
    <property type="molecule type" value="Genomic_DNA"/>
</dbReference>
<dbReference type="SUPFAM" id="SSF47473">
    <property type="entry name" value="EF-hand"/>
    <property type="match status" value="1"/>
</dbReference>
<proteinExistence type="inferred from homology"/>
<evidence type="ECO:0000259" key="9">
    <source>
        <dbReference type="Pfam" id="PF02931"/>
    </source>
</evidence>
<dbReference type="FunFam" id="2.70.170.10:FF:000028">
    <property type="entry name" value="AcetylCholine Receptor"/>
    <property type="match status" value="1"/>
</dbReference>
<keyword evidence="5 7" id="KW-0472">Membrane</keyword>
<dbReference type="Pfam" id="PF02931">
    <property type="entry name" value="Neur_chan_LBD"/>
    <property type="match status" value="1"/>
</dbReference>
<gene>
    <name evidence="11" type="ORF">ZHD862_LOCUS24609</name>
</gene>
<protein>
    <submittedName>
        <fullName evidence="11">Uncharacterized protein</fullName>
    </submittedName>
</protein>
<dbReference type="Gene3D" id="1.20.58.390">
    <property type="entry name" value="Neurotransmitter-gated ion-channel transmembrane domain"/>
    <property type="match status" value="2"/>
</dbReference>
<evidence type="ECO:0000256" key="7">
    <source>
        <dbReference type="RuleBase" id="RU000687"/>
    </source>
</evidence>
<dbReference type="Pfam" id="PF02932">
    <property type="entry name" value="Neur_chan_memb"/>
    <property type="match status" value="1"/>
</dbReference>
<dbReference type="InterPro" id="IPR036719">
    <property type="entry name" value="Neuro-gated_channel_TM_sf"/>
</dbReference>
<evidence type="ECO:0000256" key="8">
    <source>
        <dbReference type="SAM" id="Coils"/>
    </source>
</evidence>
<organism evidence="11 12">
    <name type="scientific">Rotaria sordida</name>
    <dbReference type="NCBI Taxonomy" id="392033"/>
    <lineage>
        <taxon>Eukaryota</taxon>
        <taxon>Metazoa</taxon>
        <taxon>Spiralia</taxon>
        <taxon>Gnathifera</taxon>
        <taxon>Rotifera</taxon>
        <taxon>Eurotatoria</taxon>
        <taxon>Bdelloidea</taxon>
        <taxon>Philodinida</taxon>
        <taxon>Philodinidae</taxon>
        <taxon>Rotaria</taxon>
    </lineage>
</organism>
<dbReference type="SUPFAM" id="SSF101898">
    <property type="entry name" value="NHL repeat"/>
    <property type="match status" value="1"/>
</dbReference>
<keyword evidence="4 7" id="KW-1133">Transmembrane helix</keyword>
<dbReference type="SUPFAM" id="SSF90112">
    <property type="entry name" value="Neurotransmitter-gated ion-channel transmembrane pore"/>
    <property type="match status" value="1"/>
</dbReference>
<dbReference type="PROSITE" id="PS00236">
    <property type="entry name" value="NEUROTR_ION_CHANNEL"/>
    <property type="match status" value="1"/>
</dbReference>
<feature type="signal peptide" evidence="7">
    <location>
        <begin position="1"/>
        <end position="21"/>
    </location>
</feature>
<dbReference type="InterPro" id="IPR006202">
    <property type="entry name" value="Neur_chan_lig-bd"/>
</dbReference>
<keyword evidence="7" id="KW-0732">Signal</keyword>
<dbReference type="Gene3D" id="2.70.170.10">
    <property type="entry name" value="Neurotransmitter-gated ion-channel ligand-binding domain"/>
    <property type="match status" value="1"/>
</dbReference>
<dbReference type="FunFam" id="1.20.58.390:FF:000043">
    <property type="entry name" value="AcetylCholine Receptor"/>
    <property type="match status" value="1"/>
</dbReference>
<dbReference type="InterPro" id="IPR038050">
    <property type="entry name" value="Neuro_actylchol_rec"/>
</dbReference>
<keyword evidence="7" id="KW-0406">Ion transport</keyword>
<keyword evidence="3" id="KW-0677">Repeat</keyword>
<comment type="caution">
    <text evidence="7">Lacks conserved residue(s) required for the propagation of feature annotation.</text>
</comment>
<comment type="subcellular location">
    <subcellularLocation>
        <location evidence="1">Membrane</location>
        <topology evidence="1">Multi-pass membrane protein</topology>
    </subcellularLocation>
</comment>
<name>A0A814YYH2_9BILA</name>
<evidence type="ECO:0000256" key="6">
    <source>
        <dbReference type="PROSITE-ProRule" id="PRU00504"/>
    </source>
</evidence>
<evidence type="ECO:0000256" key="4">
    <source>
        <dbReference type="ARBA" id="ARBA00022989"/>
    </source>
</evidence>
<keyword evidence="2 7" id="KW-0812">Transmembrane</keyword>
<dbReference type="InterPro" id="IPR006029">
    <property type="entry name" value="Neurotrans-gated_channel_TM"/>
</dbReference>
<dbReference type="AlphaFoldDB" id="A0A814YYH2"/>
<dbReference type="CDD" id="cd18997">
    <property type="entry name" value="LGIC_ECD_nAChR"/>
    <property type="match status" value="1"/>
</dbReference>
<feature type="transmembrane region" description="Helical" evidence="7">
    <location>
        <begin position="799"/>
        <end position="817"/>
    </location>
</feature>
<dbReference type="PROSITE" id="PS51125">
    <property type="entry name" value="NHL"/>
    <property type="match status" value="1"/>
</dbReference>
<dbReference type="InterPro" id="IPR006201">
    <property type="entry name" value="Neur_channel"/>
</dbReference>
<dbReference type="GO" id="GO:0016020">
    <property type="term" value="C:membrane"/>
    <property type="evidence" value="ECO:0007669"/>
    <property type="project" value="UniProtKB-SubCell"/>
</dbReference>
<keyword evidence="7" id="KW-0407">Ion channel</keyword>
<evidence type="ECO:0000256" key="3">
    <source>
        <dbReference type="ARBA" id="ARBA00022737"/>
    </source>
</evidence>